<dbReference type="AlphaFoldDB" id="A0A3M6TBZ0"/>
<protein>
    <submittedName>
        <fullName evidence="1">Uncharacterized protein</fullName>
    </submittedName>
</protein>
<reference evidence="1 2" key="1">
    <citation type="journal article" date="2018" name="Sci. Rep.">
        <title>Comparative analysis of the Pocillopora damicornis genome highlights role of immune system in coral evolution.</title>
        <authorList>
            <person name="Cunning R."/>
            <person name="Bay R.A."/>
            <person name="Gillette P."/>
            <person name="Baker A.C."/>
            <person name="Traylor-Knowles N."/>
        </authorList>
    </citation>
    <scope>NUCLEOTIDE SEQUENCE [LARGE SCALE GENOMIC DNA]</scope>
    <source>
        <strain evidence="1">RSMAS</strain>
        <tissue evidence="1">Whole animal</tissue>
    </source>
</reference>
<name>A0A3M6TBZ0_POCDA</name>
<keyword evidence="2" id="KW-1185">Reference proteome</keyword>
<evidence type="ECO:0000313" key="1">
    <source>
        <dbReference type="EMBL" id="RMX38861.1"/>
    </source>
</evidence>
<dbReference type="EMBL" id="RCHS01003931">
    <property type="protein sequence ID" value="RMX38861.1"/>
    <property type="molecule type" value="Genomic_DNA"/>
</dbReference>
<accession>A0A3M6TBZ0</accession>
<comment type="caution">
    <text evidence="1">The sequence shown here is derived from an EMBL/GenBank/DDBJ whole genome shotgun (WGS) entry which is preliminary data.</text>
</comment>
<proteinExistence type="predicted"/>
<evidence type="ECO:0000313" key="2">
    <source>
        <dbReference type="Proteomes" id="UP000275408"/>
    </source>
</evidence>
<dbReference type="Proteomes" id="UP000275408">
    <property type="component" value="Unassembled WGS sequence"/>
</dbReference>
<organism evidence="1 2">
    <name type="scientific">Pocillopora damicornis</name>
    <name type="common">Cauliflower coral</name>
    <name type="synonym">Millepora damicornis</name>
    <dbReference type="NCBI Taxonomy" id="46731"/>
    <lineage>
        <taxon>Eukaryota</taxon>
        <taxon>Metazoa</taxon>
        <taxon>Cnidaria</taxon>
        <taxon>Anthozoa</taxon>
        <taxon>Hexacorallia</taxon>
        <taxon>Scleractinia</taxon>
        <taxon>Astrocoeniina</taxon>
        <taxon>Pocilloporidae</taxon>
        <taxon>Pocillopora</taxon>
    </lineage>
</organism>
<gene>
    <name evidence="1" type="ORF">pdam_00018042</name>
</gene>
<sequence length="68" mass="7929">MNLSEHGKKDIKYKIVLRDDIHGSLELEGPDANAPKLNPVVDLHFIHLRAVFLRLPSRRSFPFFSLRY</sequence>